<protein>
    <submittedName>
        <fullName evidence="1">Uncharacterized protein</fullName>
    </submittedName>
</protein>
<dbReference type="Proteomes" id="UP001066276">
    <property type="component" value="Chromosome 4_1"/>
</dbReference>
<evidence type="ECO:0000313" key="1">
    <source>
        <dbReference type="EMBL" id="KAJ1173726.1"/>
    </source>
</evidence>
<reference evidence="1" key="1">
    <citation type="journal article" date="2022" name="bioRxiv">
        <title>Sequencing and chromosome-scale assembly of the giantPleurodeles waltlgenome.</title>
        <authorList>
            <person name="Brown T."/>
            <person name="Elewa A."/>
            <person name="Iarovenko S."/>
            <person name="Subramanian E."/>
            <person name="Araus A.J."/>
            <person name="Petzold A."/>
            <person name="Susuki M."/>
            <person name="Suzuki K.-i.T."/>
            <person name="Hayashi T."/>
            <person name="Toyoda A."/>
            <person name="Oliveira C."/>
            <person name="Osipova E."/>
            <person name="Leigh N.D."/>
            <person name="Simon A."/>
            <person name="Yun M.H."/>
        </authorList>
    </citation>
    <scope>NUCLEOTIDE SEQUENCE</scope>
    <source>
        <strain evidence="1">20211129_DDA</strain>
        <tissue evidence="1">Liver</tissue>
    </source>
</reference>
<proteinExistence type="predicted"/>
<sequence>MCAISPVPGARLPLSRTKEPFVAPSLRCQWLMARAAQRALGSQHRVCVSWCSTDHWAWKAAQKGLLVQGSKVGTPHQTEKMQYEVMPGVFAAEFHHNCRRSPDQAEKTALVALLVVVAVGVENIICH</sequence>
<accession>A0AAV7TCB3</accession>
<organism evidence="1 2">
    <name type="scientific">Pleurodeles waltl</name>
    <name type="common">Iberian ribbed newt</name>
    <dbReference type="NCBI Taxonomy" id="8319"/>
    <lineage>
        <taxon>Eukaryota</taxon>
        <taxon>Metazoa</taxon>
        <taxon>Chordata</taxon>
        <taxon>Craniata</taxon>
        <taxon>Vertebrata</taxon>
        <taxon>Euteleostomi</taxon>
        <taxon>Amphibia</taxon>
        <taxon>Batrachia</taxon>
        <taxon>Caudata</taxon>
        <taxon>Salamandroidea</taxon>
        <taxon>Salamandridae</taxon>
        <taxon>Pleurodelinae</taxon>
        <taxon>Pleurodeles</taxon>
    </lineage>
</organism>
<dbReference type="EMBL" id="JANPWB010000007">
    <property type="protein sequence ID" value="KAJ1173726.1"/>
    <property type="molecule type" value="Genomic_DNA"/>
</dbReference>
<gene>
    <name evidence="1" type="ORF">NDU88_005552</name>
</gene>
<evidence type="ECO:0000313" key="2">
    <source>
        <dbReference type="Proteomes" id="UP001066276"/>
    </source>
</evidence>
<comment type="caution">
    <text evidence="1">The sequence shown here is derived from an EMBL/GenBank/DDBJ whole genome shotgun (WGS) entry which is preliminary data.</text>
</comment>
<dbReference type="AlphaFoldDB" id="A0AAV7TCB3"/>
<keyword evidence="2" id="KW-1185">Reference proteome</keyword>
<name>A0AAV7TCB3_PLEWA</name>